<evidence type="ECO:0000259" key="5">
    <source>
        <dbReference type="Pfam" id="PF17177"/>
    </source>
</evidence>
<evidence type="ECO:0000313" key="7">
    <source>
        <dbReference type="Proteomes" id="UP000007264"/>
    </source>
</evidence>
<dbReference type="InterPro" id="IPR033443">
    <property type="entry name" value="PROP1-like_PPR_dom"/>
</dbReference>
<dbReference type="SUPFAM" id="SSF48452">
    <property type="entry name" value="TPR-like"/>
    <property type="match status" value="1"/>
</dbReference>
<dbReference type="PANTHER" id="PTHR47447:SF17">
    <property type="entry name" value="OS12G0638900 PROTEIN"/>
    <property type="match status" value="1"/>
</dbReference>
<proteinExistence type="inferred from homology"/>
<feature type="repeat" description="PPR" evidence="3">
    <location>
        <begin position="66"/>
        <end position="96"/>
    </location>
</feature>
<dbReference type="NCBIfam" id="TIGR00756">
    <property type="entry name" value="PPR"/>
    <property type="match status" value="4"/>
</dbReference>
<dbReference type="Gene3D" id="1.25.40.10">
    <property type="entry name" value="Tetratricopeptide repeat domain"/>
    <property type="match status" value="2"/>
</dbReference>
<dbReference type="GeneID" id="17042348"/>
<evidence type="ECO:0000256" key="1">
    <source>
        <dbReference type="ARBA" id="ARBA00007626"/>
    </source>
</evidence>
<feature type="repeat" description="PPR" evidence="3">
    <location>
        <begin position="30"/>
        <end position="60"/>
    </location>
</feature>
<comment type="caution">
    <text evidence="6">The sequence shown here is derived from an EMBL/GenBank/DDBJ whole genome shotgun (WGS) entry which is preliminary data.</text>
</comment>
<keyword evidence="2" id="KW-0677">Repeat</keyword>
<dbReference type="EMBL" id="AGSI01000006">
    <property type="protein sequence ID" value="EIE24350.1"/>
    <property type="molecule type" value="Genomic_DNA"/>
</dbReference>
<evidence type="ECO:0000256" key="3">
    <source>
        <dbReference type="PROSITE-ProRule" id="PRU00708"/>
    </source>
</evidence>
<gene>
    <name evidence="6" type="ORF">COCSUDRAFT_62850</name>
</gene>
<dbReference type="RefSeq" id="XP_005648894.1">
    <property type="nucleotide sequence ID" value="XM_005648837.1"/>
</dbReference>
<reference evidence="6 7" key="1">
    <citation type="journal article" date="2012" name="Genome Biol.">
        <title>The genome of the polar eukaryotic microalga coccomyxa subellipsoidea reveals traits of cold adaptation.</title>
        <authorList>
            <person name="Blanc G."/>
            <person name="Agarkova I."/>
            <person name="Grimwood J."/>
            <person name="Kuo A."/>
            <person name="Brueggeman A."/>
            <person name="Dunigan D."/>
            <person name="Gurnon J."/>
            <person name="Ladunga I."/>
            <person name="Lindquist E."/>
            <person name="Lucas S."/>
            <person name="Pangilinan J."/>
            <person name="Proschold T."/>
            <person name="Salamov A."/>
            <person name="Schmutz J."/>
            <person name="Weeks D."/>
            <person name="Yamada T."/>
            <person name="Claverie J.M."/>
            <person name="Grigoriev I."/>
            <person name="Van Etten J."/>
            <person name="Lomsadze A."/>
            <person name="Borodovsky M."/>
        </authorList>
    </citation>
    <scope>NUCLEOTIDE SEQUENCE [LARGE SCALE GENOMIC DNA]</scope>
    <source>
        <strain evidence="6 7">C-169</strain>
    </source>
</reference>
<accession>I0Z131</accession>
<dbReference type="PROSITE" id="PS51375">
    <property type="entry name" value="PPR"/>
    <property type="match status" value="4"/>
</dbReference>
<dbReference type="KEGG" id="csl:COCSUDRAFT_62850"/>
<dbReference type="PANTHER" id="PTHR47447">
    <property type="entry name" value="OS03G0856100 PROTEIN"/>
    <property type="match status" value="1"/>
</dbReference>
<keyword evidence="7" id="KW-1185">Reference proteome</keyword>
<comment type="similarity">
    <text evidence="1">Belongs to the PPR family. P subfamily.</text>
</comment>
<dbReference type="eggNOG" id="KOG4197">
    <property type="taxonomic scope" value="Eukaryota"/>
</dbReference>
<dbReference type="Proteomes" id="UP000007264">
    <property type="component" value="Unassembled WGS sequence"/>
</dbReference>
<sequence length="341" mass="36399">MDSLREAVGQASAGTGEVRRVITQSTFQPRAAAFTSLIQQCARAKNWQKALEVFETMKEYPAVKANVITYSALISACSSCGRWQEAESHFQDMLAASETDPDCAPNTITYSSLITACVRGGHLDRALVWYHKMQDNGVDADFIIYSALLSACERDLDQALQFVDEMHAAGVCHAPETYAKLIERCGKAGRWEDAVELFLGMQVAGTEATKGICLVLLGALKACGQARPALQLLDAMAQAGIGPDRETQMAALRVCAKAGAWTPALRIWEKLEGRGASGAAPHDAAAAELVVEACRAGNNATKASELETQFRRAGLFINRAGGSRPSSSPVSRAASLASSAR</sequence>
<evidence type="ECO:0000313" key="6">
    <source>
        <dbReference type="EMBL" id="EIE24350.1"/>
    </source>
</evidence>
<dbReference type="AlphaFoldDB" id="I0Z131"/>
<dbReference type="OrthoDB" id="424777at2759"/>
<name>I0Z131_COCSC</name>
<dbReference type="InterPro" id="IPR002885">
    <property type="entry name" value="PPR_rpt"/>
</dbReference>
<protein>
    <recommendedName>
        <fullName evidence="5">PROP1-like PPR domain-containing protein</fullName>
    </recommendedName>
</protein>
<dbReference type="InterPro" id="IPR011990">
    <property type="entry name" value="TPR-like_helical_dom_sf"/>
</dbReference>
<feature type="repeat" description="PPR" evidence="3">
    <location>
        <begin position="106"/>
        <end position="140"/>
    </location>
</feature>
<organism evidence="6 7">
    <name type="scientific">Coccomyxa subellipsoidea (strain C-169)</name>
    <name type="common">Green microalga</name>
    <dbReference type="NCBI Taxonomy" id="574566"/>
    <lineage>
        <taxon>Eukaryota</taxon>
        <taxon>Viridiplantae</taxon>
        <taxon>Chlorophyta</taxon>
        <taxon>core chlorophytes</taxon>
        <taxon>Trebouxiophyceae</taxon>
        <taxon>Trebouxiophyceae incertae sedis</taxon>
        <taxon>Coccomyxaceae</taxon>
        <taxon>Coccomyxa</taxon>
        <taxon>Coccomyxa subellipsoidea</taxon>
    </lineage>
</organism>
<evidence type="ECO:0000256" key="2">
    <source>
        <dbReference type="ARBA" id="ARBA00022737"/>
    </source>
</evidence>
<feature type="repeat" description="PPR" evidence="3">
    <location>
        <begin position="174"/>
        <end position="208"/>
    </location>
</feature>
<dbReference type="Pfam" id="PF17177">
    <property type="entry name" value="PPR_long"/>
    <property type="match status" value="1"/>
</dbReference>
<evidence type="ECO:0000256" key="4">
    <source>
        <dbReference type="SAM" id="MobiDB-lite"/>
    </source>
</evidence>
<feature type="domain" description="PROP1-like PPR" evidence="5">
    <location>
        <begin position="31"/>
        <end position="191"/>
    </location>
</feature>
<feature type="region of interest" description="Disordered" evidence="4">
    <location>
        <begin position="319"/>
        <end position="341"/>
    </location>
</feature>